<feature type="region of interest" description="Disordered" evidence="1">
    <location>
        <begin position="1"/>
        <end position="66"/>
    </location>
</feature>
<evidence type="ECO:0000313" key="3">
    <source>
        <dbReference type="EMBL" id="CAE2275228.1"/>
    </source>
</evidence>
<feature type="compositionally biased region" description="Acidic residues" evidence="1">
    <location>
        <begin position="11"/>
        <end position="37"/>
    </location>
</feature>
<keyword evidence="2" id="KW-1133">Transmembrane helix</keyword>
<feature type="transmembrane region" description="Helical" evidence="2">
    <location>
        <begin position="76"/>
        <end position="94"/>
    </location>
</feature>
<feature type="compositionally biased region" description="Low complexity" evidence="1">
    <location>
        <begin position="44"/>
        <end position="63"/>
    </location>
</feature>
<dbReference type="AlphaFoldDB" id="A0A7S4NAV4"/>
<keyword evidence="2" id="KW-0812">Transmembrane</keyword>
<evidence type="ECO:0000256" key="1">
    <source>
        <dbReference type="SAM" id="MobiDB-lite"/>
    </source>
</evidence>
<proteinExistence type="predicted"/>
<keyword evidence="2" id="KW-0472">Membrane</keyword>
<organism evidence="3">
    <name type="scientific">Odontella aurita</name>
    <dbReference type="NCBI Taxonomy" id="265563"/>
    <lineage>
        <taxon>Eukaryota</taxon>
        <taxon>Sar</taxon>
        <taxon>Stramenopiles</taxon>
        <taxon>Ochrophyta</taxon>
        <taxon>Bacillariophyta</taxon>
        <taxon>Mediophyceae</taxon>
        <taxon>Biddulphiophycidae</taxon>
        <taxon>Eupodiscales</taxon>
        <taxon>Odontellaceae</taxon>
        <taxon>Odontella</taxon>
    </lineage>
</organism>
<protein>
    <submittedName>
        <fullName evidence="3">Uncharacterized protein</fullName>
    </submittedName>
</protein>
<reference evidence="3" key="1">
    <citation type="submission" date="2021-01" db="EMBL/GenBank/DDBJ databases">
        <authorList>
            <person name="Corre E."/>
            <person name="Pelletier E."/>
            <person name="Niang G."/>
            <person name="Scheremetjew M."/>
            <person name="Finn R."/>
            <person name="Kale V."/>
            <person name="Holt S."/>
            <person name="Cochrane G."/>
            <person name="Meng A."/>
            <person name="Brown T."/>
            <person name="Cohen L."/>
        </authorList>
    </citation>
    <scope>NUCLEOTIDE SEQUENCE</scope>
    <source>
        <strain evidence="3">Isolate 1302-5</strain>
    </source>
</reference>
<sequence>MSSRKKRSDDGDVEDKDDANDDAEAEAPTLEEADEAVTESQQTPPKASAAASVPDPSSRPPSSDQAVLSPNALHRLLLSIGLPGQILSVFLLLLTELIHTYLPMVESFLFWIMRSLRL</sequence>
<evidence type="ECO:0000256" key="2">
    <source>
        <dbReference type="SAM" id="Phobius"/>
    </source>
</evidence>
<accession>A0A7S4NAV4</accession>
<name>A0A7S4NAV4_9STRA</name>
<dbReference type="EMBL" id="HBKQ01049895">
    <property type="protein sequence ID" value="CAE2275228.1"/>
    <property type="molecule type" value="Transcribed_RNA"/>
</dbReference>
<gene>
    <name evidence="3" type="ORF">OAUR00152_LOCUS34409</name>
</gene>